<dbReference type="Proteomes" id="UP000475325">
    <property type="component" value="Unassembled WGS sequence"/>
</dbReference>
<evidence type="ECO:0000313" key="2">
    <source>
        <dbReference type="EMBL" id="KAF3121167.1"/>
    </source>
</evidence>
<accession>A0A7C8NZ66</accession>
<gene>
    <name evidence="1" type="ORF">TWF102_003252</name>
    <name evidence="2" type="ORF">TWF703_002015</name>
</gene>
<organism evidence="2 4">
    <name type="scientific">Orbilia oligospora</name>
    <name type="common">Nematode-trapping fungus</name>
    <name type="synonym">Arthrobotrys oligospora</name>
    <dbReference type="NCBI Taxonomy" id="2813651"/>
    <lineage>
        <taxon>Eukaryota</taxon>
        <taxon>Fungi</taxon>
        <taxon>Dikarya</taxon>
        <taxon>Ascomycota</taxon>
        <taxon>Pezizomycotina</taxon>
        <taxon>Orbiliomycetes</taxon>
        <taxon>Orbiliales</taxon>
        <taxon>Orbiliaceae</taxon>
        <taxon>Orbilia</taxon>
    </lineage>
</organism>
<name>A0A7C8NZ66_ORBOL</name>
<proteinExistence type="predicted"/>
<evidence type="ECO:0000313" key="4">
    <source>
        <dbReference type="Proteomes" id="UP000480548"/>
    </source>
</evidence>
<reference evidence="3 4" key="1">
    <citation type="submission" date="2019-06" db="EMBL/GenBank/DDBJ databases">
        <authorList>
            <person name="Palmer J.M."/>
        </authorList>
    </citation>
    <scope>NUCLEOTIDE SEQUENCE [LARGE SCALE GENOMIC DNA]</scope>
    <source>
        <strain evidence="1 3">TWF102</strain>
        <strain evidence="2 4">TWF703</strain>
    </source>
</reference>
<dbReference type="EMBL" id="WIQZ01000138">
    <property type="protein sequence ID" value="KAF3121167.1"/>
    <property type="molecule type" value="Genomic_DNA"/>
</dbReference>
<dbReference type="EMBL" id="WIQW01000165">
    <property type="protein sequence ID" value="KAF3078786.1"/>
    <property type="molecule type" value="Genomic_DNA"/>
</dbReference>
<dbReference type="Proteomes" id="UP000480548">
    <property type="component" value="Unassembled WGS sequence"/>
</dbReference>
<sequence length="262" mass="30869">MAMTRSQIITRSKKASARVTMEKLLSLPMDIQIEALCYLDMESQIAASKSWNPWASILLSFYETQIPRRFPEIHEETGFRDISALLDSGRQNWYVRTACEYGIVYTYFFIKSRGRALAFDQKGYLDIPDTEEGRDISSCPLLYDKIFPNREFNIRQPQKTTITDSGEIRINKHIKRVKWKPLTPFFILLDLMVPLPQRRHRYAHRLHDPRAIGWREKMFKFNVYKKATVIDLVQGGIDILWDMNRKGNLPRKRGVYQVFVEI</sequence>
<evidence type="ECO:0000313" key="1">
    <source>
        <dbReference type="EMBL" id="KAF3078786.1"/>
    </source>
</evidence>
<protein>
    <recommendedName>
        <fullName evidence="5">F-box domain-containing protein</fullName>
    </recommendedName>
</protein>
<comment type="caution">
    <text evidence="2">The sequence shown here is derived from an EMBL/GenBank/DDBJ whole genome shotgun (WGS) entry which is preliminary data.</text>
</comment>
<evidence type="ECO:0000313" key="3">
    <source>
        <dbReference type="Proteomes" id="UP000475325"/>
    </source>
</evidence>
<dbReference type="AlphaFoldDB" id="A0A7C8NZ66"/>
<evidence type="ECO:0008006" key="5">
    <source>
        <dbReference type="Google" id="ProtNLM"/>
    </source>
</evidence>